<organism evidence="2 3">
    <name type="scientific">Cirrhinus molitorella</name>
    <name type="common">mud carp</name>
    <dbReference type="NCBI Taxonomy" id="172907"/>
    <lineage>
        <taxon>Eukaryota</taxon>
        <taxon>Metazoa</taxon>
        <taxon>Chordata</taxon>
        <taxon>Craniata</taxon>
        <taxon>Vertebrata</taxon>
        <taxon>Euteleostomi</taxon>
        <taxon>Actinopterygii</taxon>
        <taxon>Neopterygii</taxon>
        <taxon>Teleostei</taxon>
        <taxon>Ostariophysi</taxon>
        <taxon>Cypriniformes</taxon>
        <taxon>Cyprinidae</taxon>
        <taxon>Labeoninae</taxon>
        <taxon>Labeonini</taxon>
        <taxon>Cirrhinus</taxon>
    </lineage>
</organism>
<keyword evidence="3" id="KW-1185">Reference proteome</keyword>
<protein>
    <submittedName>
        <fullName evidence="2">Uncharacterized protein</fullName>
    </submittedName>
</protein>
<dbReference type="EMBL" id="JAUYZG010000019">
    <property type="protein sequence ID" value="KAK2878271.1"/>
    <property type="molecule type" value="Genomic_DNA"/>
</dbReference>
<sequence length="116" mass="13179">MKTLNKASLWDVAGKGLVNGRSPRMETGNESGCETLDLLREVMNGGSVCSVPNDRAIPRRRLTDGQKHWKYTEHRPAGPYEAVGRFAHSLLHFQEGIREFPHPRDGQGRQTDRRRK</sequence>
<dbReference type="Proteomes" id="UP001187343">
    <property type="component" value="Unassembled WGS sequence"/>
</dbReference>
<feature type="region of interest" description="Disordered" evidence="1">
    <location>
        <begin position="96"/>
        <end position="116"/>
    </location>
</feature>
<comment type="caution">
    <text evidence="2">The sequence shown here is derived from an EMBL/GenBank/DDBJ whole genome shotgun (WGS) entry which is preliminary data.</text>
</comment>
<evidence type="ECO:0000256" key="1">
    <source>
        <dbReference type="SAM" id="MobiDB-lite"/>
    </source>
</evidence>
<gene>
    <name evidence="2" type="ORF">Q8A67_019062</name>
</gene>
<evidence type="ECO:0000313" key="2">
    <source>
        <dbReference type="EMBL" id="KAK2878271.1"/>
    </source>
</evidence>
<accession>A0AA88PBN4</accession>
<proteinExistence type="predicted"/>
<name>A0AA88PBN4_9TELE</name>
<dbReference type="AlphaFoldDB" id="A0AA88PBN4"/>
<reference evidence="2" key="1">
    <citation type="submission" date="2023-08" db="EMBL/GenBank/DDBJ databases">
        <title>Chromosome-level Genome Assembly of mud carp (Cirrhinus molitorella).</title>
        <authorList>
            <person name="Liu H."/>
        </authorList>
    </citation>
    <scope>NUCLEOTIDE SEQUENCE</scope>
    <source>
        <strain evidence="2">Prfri</strain>
        <tissue evidence="2">Muscle</tissue>
    </source>
</reference>
<evidence type="ECO:0000313" key="3">
    <source>
        <dbReference type="Proteomes" id="UP001187343"/>
    </source>
</evidence>